<dbReference type="AlphaFoldDB" id="A0A161SBE7"/>
<feature type="signal peptide" evidence="8">
    <location>
        <begin position="1"/>
        <end position="33"/>
    </location>
</feature>
<protein>
    <recommendedName>
        <fullName evidence="11">Molecular chaperone DnaJ</fullName>
    </recommendedName>
</protein>
<evidence type="ECO:0000313" key="9">
    <source>
        <dbReference type="EMBL" id="KZE25949.1"/>
    </source>
</evidence>
<evidence type="ECO:0000256" key="6">
    <source>
        <dbReference type="ARBA" id="ARBA00023136"/>
    </source>
</evidence>
<evidence type="ECO:0000313" key="10">
    <source>
        <dbReference type="Proteomes" id="UP000076625"/>
    </source>
</evidence>
<evidence type="ECO:0000256" key="1">
    <source>
        <dbReference type="ARBA" id="ARBA00004651"/>
    </source>
</evidence>
<evidence type="ECO:0000256" key="3">
    <source>
        <dbReference type="ARBA" id="ARBA00022475"/>
    </source>
</evidence>
<feature type="transmembrane region" description="Helical" evidence="7">
    <location>
        <begin position="136"/>
        <end position="169"/>
    </location>
</feature>
<organism evidence="9 10">
    <name type="scientific">Crenobacter luteus</name>
    <dbReference type="NCBI Taxonomy" id="1452487"/>
    <lineage>
        <taxon>Bacteria</taxon>
        <taxon>Pseudomonadati</taxon>
        <taxon>Pseudomonadota</taxon>
        <taxon>Betaproteobacteria</taxon>
        <taxon>Neisseriales</taxon>
        <taxon>Neisseriaceae</taxon>
        <taxon>Crenobacter</taxon>
    </lineage>
</organism>
<keyword evidence="4 7" id="KW-0812">Transmembrane</keyword>
<feature type="transmembrane region" description="Helical" evidence="7">
    <location>
        <begin position="181"/>
        <end position="203"/>
    </location>
</feature>
<feature type="chain" id="PRO_5007826231" description="Molecular chaperone DnaJ" evidence="8">
    <location>
        <begin position="34"/>
        <end position="224"/>
    </location>
</feature>
<reference evidence="10" key="1">
    <citation type="submission" date="2016-01" db="EMBL/GenBank/DDBJ databases">
        <title>Draft genome of Chromobacterium sp. F49.</title>
        <authorList>
            <person name="Hong K.W."/>
        </authorList>
    </citation>
    <scope>NUCLEOTIDE SEQUENCE [LARGE SCALE GENOMIC DNA]</scope>
    <source>
        <strain evidence="10">CN10</strain>
    </source>
</reference>
<gene>
    <name evidence="9" type="ORF">AVW16_02685</name>
</gene>
<dbReference type="GO" id="GO:0000041">
    <property type="term" value="P:transition metal ion transport"/>
    <property type="evidence" value="ECO:0007669"/>
    <property type="project" value="InterPro"/>
</dbReference>
<evidence type="ECO:0000256" key="2">
    <source>
        <dbReference type="ARBA" id="ARBA00022448"/>
    </source>
</evidence>
<dbReference type="STRING" id="1452487.AVW16_02685"/>
<keyword evidence="6 7" id="KW-0472">Membrane</keyword>
<keyword evidence="8" id="KW-0732">Signal</keyword>
<dbReference type="GO" id="GO:0005886">
    <property type="term" value="C:plasma membrane"/>
    <property type="evidence" value="ECO:0007669"/>
    <property type="project" value="UniProtKB-SubCell"/>
</dbReference>
<evidence type="ECO:0000256" key="7">
    <source>
        <dbReference type="SAM" id="Phobius"/>
    </source>
</evidence>
<name>A0A161SBE7_9NEIS</name>
<evidence type="ECO:0000256" key="8">
    <source>
        <dbReference type="SAM" id="SignalP"/>
    </source>
</evidence>
<dbReference type="EMBL" id="LQQU01000058">
    <property type="protein sequence ID" value="KZE25949.1"/>
    <property type="molecule type" value="Genomic_DNA"/>
</dbReference>
<comment type="caution">
    <text evidence="9">The sequence shown here is derived from an EMBL/GenBank/DDBJ whole genome shotgun (WGS) entry which is preliminary data.</text>
</comment>
<dbReference type="RefSeq" id="WP_066614416.1">
    <property type="nucleotide sequence ID" value="NZ_LQQU01000058.1"/>
</dbReference>
<keyword evidence="3" id="KW-1003">Cell membrane</keyword>
<dbReference type="Gene3D" id="1.10.1760.20">
    <property type="match status" value="1"/>
</dbReference>
<dbReference type="InterPro" id="IPR002751">
    <property type="entry name" value="CbiM/NikMN"/>
</dbReference>
<feature type="transmembrane region" description="Helical" evidence="7">
    <location>
        <begin position="73"/>
        <end position="97"/>
    </location>
</feature>
<comment type="subcellular location">
    <subcellularLocation>
        <location evidence="1">Cell membrane</location>
        <topology evidence="1">Multi-pass membrane protein</topology>
    </subcellularLocation>
</comment>
<evidence type="ECO:0000256" key="4">
    <source>
        <dbReference type="ARBA" id="ARBA00022692"/>
    </source>
</evidence>
<keyword evidence="5 7" id="KW-1133">Transmembrane helix</keyword>
<dbReference type="OrthoDB" id="5297929at2"/>
<evidence type="ECO:0000256" key="5">
    <source>
        <dbReference type="ARBA" id="ARBA00022989"/>
    </source>
</evidence>
<sequence length="224" mass="23473">MNLPAHLFPALFLWCACAAALAGLCVAAWRADAASLTPSRANAWGGAAVLTLLMWSLSGGFKPGLSFHLLGAAVLTLLMGPWRALIALAAILAVATATGGGGWLAIGLNWLTMAAVPVGVVGAALWLARRFLPANLFVYVFVNAFLAGGASFFASALAGVGALALAGAYEPDYLLLDALPFYFLLSWSEAFTTGFLLAVLVVYRPHWVSTFDDARYLKQPPLEG</sequence>
<proteinExistence type="predicted"/>
<feature type="transmembrane region" description="Helical" evidence="7">
    <location>
        <begin position="43"/>
        <end position="61"/>
    </location>
</feature>
<dbReference type="Proteomes" id="UP000076625">
    <property type="component" value="Unassembled WGS sequence"/>
</dbReference>
<evidence type="ECO:0008006" key="11">
    <source>
        <dbReference type="Google" id="ProtNLM"/>
    </source>
</evidence>
<keyword evidence="10" id="KW-1185">Reference proteome</keyword>
<dbReference type="Pfam" id="PF01891">
    <property type="entry name" value="CbiM"/>
    <property type="match status" value="1"/>
</dbReference>
<accession>A0A161SBE7</accession>
<feature type="transmembrane region" description="Helical" evidence="7">
    <location>
        <begin position="103"/>
        <end position="127"/>
    </location>
</feature>
<keyword evidence="2" id="KW-0813">Transport</keyword>